<sequence>MKHSFLLLLVVLLLSLPFNTSFAQRPASKPAPTPVAIDSTRNRRSANDSIPKTIRRNGIPIRVGQSILTDDDSTSLDRPDTVQVTARQEAQIHKIIPKKATIRSLMLPGLGQAYNRQYYKIPFIYVGFGVMGYLFVKYRRMAKEAETGYGRLLYGDLVEKSYDVGLDPTAYPNITGGQVKIPDQYVKVEEVKITVDPFTGKQVVFRTTANAKNAYDTFRRYRDLNLLLSGVLWAVNIVEANVAAHLKTFDLTDDISMRVEPNVLPAPGMGFIPAVRVAFTFK</sequence>
<evidence type="ECO:0000256" key="2">
    <source>
        <dbReference type="SAM" id="Phobius"/>
    </source>
</evidence>
<keyword evidence="6" id="KW-1185">Reference proteome</keyword>
<gene>
    <name evidence="5" type="ORF">CWM47_13295</name>
</gene>
<feature type="transmembrane region" description="Helical" evidence="2">
    <location>
        <begin position="118"/>
        <end position="136"/>
    </location>
</feature>
<feature type="chain" id="PRO_5014927394" description="DUF5683 domain-containing protein" evidence="3">
    <location>
        <begin position="24"/>
        <end position="282"/>
    </location>
</feature>
<evidence type="ECO:0000256" key="3">
    <source>
        <dbReference type="SAM" id="SignalP"/>
    </source>
</evidence>
<feature type="domain" description="DUF5683" evidence="4">
    <location>
        <begin position="95"/>
        <end position="281"/>
    </location>
</feature>
<dbReference type="InterPro" id="IPR043738">
    <property type="entry name" value="DUF5683"/>
</dbReference>
<dbReference type="Proteomes" id="UP000232883">
    <property type="component" value="Chromosome"/>
</dbReference>
<evidence type="ECO:0000313" key="5">
    <source>
        <dbReference type="EMBL" id="AUD02727.1"/>
    </source>
</evidence>
<organism evidence="5 6">
    <name type="scientific">Spirosoma pollinicola</name>
    <dbReference type="NCBI Taxonomy" id="2057025"/>
    <lineage>
        <taxon>Bacteria</taxon>
        <taxon>Pseudomonadati</taxon>
        <taxon>Bacteroidota</taxon>
        <taxon>Cytophagia</taxon>
        <taxon>Cytophagales</taxon>
        <taxon>Cytophagaceae</taxon>
        <taxon>Spirosoma</taxon>
    </lineage>
</organism>
<keyword evidence="2" id="KW-0812">Transmembrane</keyword>
<evidence type="ECO:0000313" key="6">
    <source>
        <dbReference type="Proteomes" id="UP000232883"/>
    </source>
</evidence>
<feature type="region of interest" description="Disordered" evidence="1">
    <location>
        <begin position="24"/>
        <end position="51"/>
    </location>
</feature>
<evidence type="ECO:0000259" key="4">
    <source>
        <dbReference type="Pfam" id="PF18935"/>
    </source>
</evidence>
<reference evidence="5 6" key="1">
    <citation type="submission" date="2017-11" db="EMBL/GenBank/DDBJ databases">
        <title>Taxonomic description and genome sequences of Spirosoma HA7 sp. nov., isolated from pollen microhabitat of Corylus avellana.</title>
        <authorList>
            <person name="Ambika Manirajan B."/>
            <person name="Suarez C."/>
            <person name="Ratering S."/>
            <person name="Geissler-Plaum R."/>
            <person name="Cardinale M."/>
            <person name="Sylvia S."/>
        </authorList>
    </citation>
    <scope>NUCLEOTIDE SEQUENCE [LARGE SCALE GENOMIC DNA]</scope>
    <source>
        <strain evidence="5 6">HA7</strain>
    </source>
</reference>
<accession>A0A2K8YYL2</accession>
<name>A0A2K8YYL2_9BACT</name>
<keyword evidence="2" id="KW-1133">Transmembrane helix</keyword>
<dbReference type="Pfam" id="PF18935">
    <property type="entry name" value="DUF5683"/>
    <property type="match status" value="1"/>
</dbReference>
<protein>
    <recommendedName>
        <fullName evidence="4">DUF5683 domain-containing protein</fullName>
    </recommendedName>
</protein>
<keyword evidence="2" id="KW-0472">Membrane</keyword>
<feature type="signal peptide" evidence="3">
    <location>
        <begin position="1"/>
        <end position="23"/>
    </location>
</feature>
<dbReference type="AlphaFoldDB" id="A0A2K8YYL2"/>
<dbReference type="EMBL" id="CP025096">
    <property type="protein sequence ID" value="AUD02727.1"/>
    <property type="molecule type" value="Genomic_DNA"/>
</dbReference>
<dbReference type="KEGG" id="spir:CWM47_13295"/>
<keyword evidence="3" id="KW-0732">Signal</keyword>
<evidence type="ECO:0000256" key="1">
    <source>
        <dbReference type="SAM" id="MobiDB-lite"/>
    </source>
</evidence>
<dbReference type="OrthoDB" id="9813910at2"/>
<proteinExistence type="predicted"/>